<evidence type="ECO:0000313" key="2">
    <source>
        <dbReference type="Proteomes" id="UP001341245"/>
    </source>
</evidence>
<name>A0ABR0T8U0_AURPU</name>
<organism evidence="1 2">
    <name type="scientific">Aureobasidium pullulans</name>
    <name type="common">Black yeast</name>
    <name type="synonym">Pullularia pullulans</name>
    <dbReference type="NCBI Taxonomy" id="5580"/>
    <lineage>
        <taxon>Eukaryota</taxon>
        <taxon>Fungi</taxon>
        <taxon>Dikarya</taxon>
        <taxon>Ascomycota</taxon>
        <taxon>Pezizomycotina</taxon>
        <taxon>Dothideomycetes</taxon>
        <taxon>Dothideomycetidae</taxon>
        <taxon>Dothideales</taxon>
        <taxon>Saccotheciaceae</taxon>
        <taxon>Aureobasidium</taxon>
    </lineage>
</organism>
<evidence type="ECO:0008006" key="3">
    <source>
        <dbReference type="Google" id="ProtNLM"/>
    </source>
</evidence>
<evidence type="ECO:0000313" key="1">
    <source>
        <dbReference type="EMBL" id="KAK6000669.1"/>
    </source>
</evidence>
<gene>
    <name evidence="1" type="ORF">QM012_003394</name>
</gene>
<dbReference type="PANTHER" id="PTHR42678">
    <property type="entry name" value="AMIDASE"/>
    <property type="match status" value="1"/>
</dbReference>
<protein>
    <recommendedName>
        <fullName evidence="3">Amidase</fullName>
    </recommendedName>
</protein>
<keyword evidence="2" id="KW-1185">Reference proteome</keyword>
<dbReference type="InterPro" id="IPR036928">
    <property type="entry name" value="AS_sf"/>
</dbReference>
<dbReference type="PANTHER" id="PTHR42678:SF34">
    <property type="entry name" value="OS04G0183300 PROTEIN"/>
    <property type="match status" value="1"/>
</dbReference>
<sequence>MTVGFVDPEKWRLPDALFAHDAKIRSEMDDAYVSARHRVSAHGGAVVTDVPLISPSELQIDGISDIGTVIGFELRHNIDRYLSELSESEIRNLPELIDWIEQHREQELPQEAGAPDQDRLINALKDVASKEEYDKAVAHMRKISREDGIDKTMEEHDLDVVVMPTESGICSIAAAAGLLHPLLCAHIPDIT</sequence>
<reference evidence="1 2" key="1">
    <citation type="submission" date="2023-11" db="EMBL/GenBank/DDBJ databases">
        <title>Draft genome sequence and annotation of the polyextremotolerant black yeast-like fungus Aureobasidium pullulans NRRL 62042.</title>
        <authorList>
            <person name="Dielentheis-Frenken M.R.E."/>
            <person name="Wibberg D."/>
            <person name="Blank L.M."/>
            <person name="Tiso T."/>
        </authorList>
    </citation>
    <scope>NUCLEOTIDE SEQUENCE [LARGE SCALE GENOMIC DNA]</scope>
    <source>
        <strain evidence="1 2">NRRL 62042</strain>
    </source>
</reference>
<dbReference type="EMBL" id="JASGXD010000016">
    <property type="protein sequence ID" value="KAK6000669.1"/>
    <property type="molecule type" value="Genomic_DNA"/>
</dbReference>
<comment type="caution">
    <text evidence="1">The sequence shown here is derived from an EMBL/GenBank/DDBJ whole genome shotgun (WGS) entry which is preliminary data.</text>
</comment>
<accession>A0ABR0T8U0</accession>
<dbReference type="Proteomes" id="UP001341245">
    <property type="component" value="Unassembled WGS sequence"/>
</dbReference>
<proteinExistence type="predicted"/>
<dbReference type="Gene3D" id="3.90.1300.10">
    <property type="entry name" value="Amidase signature (AS) domain"/>
    <property type="match status" value="1"/>
</dbReference>